<dbReference type="PROSITE" id="PS51257">
    <property type="entry name" value="PROKAR_LIPOPROTEIN"/>
    <property type="match status" value="1"/>
</dbReference>
<feature type="signal peptide" evidence="2">
    <location>
        <begin position="1"/>
        <end position="20"/>
    </location>
</feature>
<sequence length="225" mass="25920">MKFAVTVLASILFACSVTVANPVDPSATTSAGASTSTIISTATTSTESEYRIISYEEATNLVDLSQLLESDARLIKGYLQTDRKYQEMKKAYVLTKFEELDQKKMMERLNEEHLEPADKSRQSKDDPVYKEFQNSEQKLKESEKLERLREKRLKLGHDLFDFKLESDFDRKKLAKRLFQNGPSTESLYSYTKFIVSNPSFVENIYKSLTLQLNQQSESEREDSFD</sequence>
<dbReference type="VEuPathDB" id="FungiDB:BDEG_26600"/>
<accession>A0A177WTT7</accession>
<protein>
    <submittedName>
        <fullName evidence="3">Uncharacterized protein</fullName>
    </submittedName>
</protein>
<dbReference type="Proteomes" id="UP000077115">
    <property type="component" value="Unassembled WGS sequence"/>
</dbReference>
<feature type="chain" id="PRO_5008077866" evidence="2">
    <location>
        <begin position="21"/>
        <end position="225"/>
    </location>
</feature>
<reference evidence="3 4" key="2">
    <citation type="submission" date="2016-05" db="EMBL/GenBank/DDBJ databases">
        <title>Lineage-specific infection strategies underlie the spectrum of fungal disease in amphibians.</title>
        <authorList>
            <person name="Cuomo C.A."/>
            <person name="Farrer R.A."/>
            <person name="James T."/>
            <person name="Longcore J."/>
            <person name="Birren B."/>
        </authorList>
    </citation>
    <scope>NUCLEOTIDE SEQUENCE [LARGE SCALE GENOMIC DNA]</scope>
    <source>
        <strain evidence="3 4">JEL423</strain>
    </source>
</reference>
<feature type="region of interest" description="Disordered" evidence="1">
    <location>
        <begin position="111"/>
        <end position="141"/>
    </location>
</feature>
<gene>
    <name evidence="3" type="ORF">BDEG_26600</name>
</gene>
<evidence type="ECO:0000313" key="4">
    <source>
        <dbReference type="Proteomes" id="UP000077115"/>
    </source>
</evidence>
<evidence type="ECO:0000313" key="3">
    <source>
        <dbReference type="EMBL" id="OAJ43226.1"/>
    </source>
</evidence>
<keyword evidence="2" id="KW-0732">Signal</keyword>
<name>A0A177WTT7_BATDL</name>
<evidence type="ECO:0000256" key="2">
    <source>
        <dbReference type="SAM" id="SignalP"/>
    </source>
</evidence>
<evidence type="ECO:0000256" key="1">
    <source>
        <dbReference type="SAM" id="MobiDB-lite"/>
    </source>
</evidence>
<dbReference type="EMBL" id="DS022309">
    <property type="protein sequence ID" value="OAJ43226.1"/>
    <property type="molecule type" value="Genomic_DNA"/>
</dbReference>
<feature type="compositionally biased region" description="Basic and acidic residues" evidence="1">
    <location>
        <begin position="111"/>
        <end position="129"/>
    </location>
</feature>
<proteinExistence type="predicted"/>
<organism evidence="3 4">
    <name type="scientific">Batrachochytrium dendrobatidis (strain JEL423)</name>
    <dbReference type="NCBI Taxonomy" id="403673"/>
    <lineage>
        <taxon>Eukaryota</taxon>
        <taxon>Fungi</taxon>
        <taxon>Fungi incertae sedis</taxon>
        <taxon>Chytridiomycota</taxon>
        <taxon>Chytridiomycota incertae sedis</taxon>
        <taxon>Chytridiomycetes</taxon>
        <taxon>Rhizophydiales</taxon>
        <taxon>Rhizophydiales incertae sedis</taxon>
        <taxon>Batrachochytrium</taxon>
    </lineage>
</organism>
<reference evidence="3 4" key="1">
    <citation type="submission" date="2006-10" db="EMBL/GenBank/DDBJ databases">
        <title>The Genome Sequence of Batrachochytrium dendrobatidis JEL423.</title>
        <authorList>
            <consortium name="The Broad Institute Genome Sequencing Platform"/>
            <person name="Birren B."/>
            <person name="Lander E."/>
            <person name="Galagan J."/>
            <person name="Cuomo C."/>
            <person name="Devon K."/>
            <person name="Jaffe D."/>
            <person name="Butler J."/>
            <person name="Alvarez P."/>
            <person name="Gnerre S."/>
            <person name="Grabherr M."/>
            <person name="Kleber M."/>
            <person name="Mauceli E."/>
            <person name="Brockman W."/>
            <person name="Young S."/>
            <person name="LaButti K."/>
            <person name="Sykes S."/>
            <person name="DeCaprio D."/>
            <person name="Crawford M."/>
            <person name="Koehrsen M."/>
            <person name="Engels R."/>
            <person name="Montgomery P."/>
            <person name="Pearson M."/>
            <person name="Howarth C."/>
            <person name="Larson L."/>
            <person name="White J."/>
            <person name="O'Leary S."/>
            <person name="Kodira C."/>
            <person name="Zeng Q."/>
            <person name="Yandava C."/>
            <person name="Alvarado L."/>
            <person name="Longcore J."/>
            <person name="James T."/>
        </authorList>
    </citation>
    <scope>NUCLEOTIDE SEQUENCE [LARGE SCALE GENOMIC DNA]</scope>
    <source>
        <strain evidence="3 4">JEL423</strain>
    </source>
</reference>
<dbReference type="AlphaFoldDB" id="A0A177WTT7"/>